<evidence type="ECO:0000256" key="1">
    <source>
        <dbReference type="ARBA" id="ARBA00008471"/>
    </source>
</evidence>
<dbReference type="EMBL" id="MT732474">
    <property type="protein sequence ID" value="QQV91425.1"/>
    <property type="molecule type" value="Genomic_DNA"/>
</dbReference>
<evidence type="ECO:0000313" key="3">
    <source>
        <dbReference type="EMBL" id="QQV91425.1"/>
    </source>
</evidence>
<comment type="similarity">
    <text evidence="1">Belongs to the ninG family.</text>
</comment>
<keyword evidence="4" id="KW-1185">Reference proteome</keyword>
<organism evidence="3 4">
    <name type="scientific">Tenacibaculum phage Gundel_1</name>
    <dbReference type="NCBI Taxonomy" id="2745672"/>
    <lineage>
        <taxon>Viruses</taxon>
        <taxon>Duplodnaviria</taxon>
        <taxon>Heunggongvirae</taxon>
        <taxon>Uroviricota</taxon>
        <taxon>Caudoviricetes</taxon>
        <taxon>Pachyviridae</taxon>
        <taxon>Gundelvirus</taxon>
        <taxon>Gundelvirus Gundel</taxon>
    </lineage>
</organism>
<proteinExistence type="inferred from homology"/>
<evidence type="ECO:0000313" key="4">
    <source>
        <dbReference type="Proteomes" id="UP000693868"/>
    </source>
</evidence>
<evidence type="ECO:0000256" key="2">
    <source>
        <dbReference type="ARBA" id="ARBA00021638"/>
    </source>
</evidence>
<reference evidence="3" key="1">
    <citation type="submission" date="2020-07" db="EMBL/GenBank/DDBJ databases">
        <title>Highly diverse flavobacterial phages as mortality factor during North Sea spring blooms.</title>
        <authorList>
            <person name="Bartlau N."/>
            <person name="Wichels A."/>
            <person name="Krohne G."/>
            <person name="Adriaenssens E.M."/>
            <person name="Heins A."/>
            <person name="Fuchs B.M."/>
            <person name="Amann R."/>
            <person name="Moraru C."/>
        </authorList>
    </citation>
    <scope>NUCLEOTIDE SEQUENCE</scope>
</reference>
<name>A0A8E4ZFX3_9CAUD</name>
<dbReference type="Proteomes" id="UP000693868">
    <property type="component" value="Segment"/>
</dbReference>
<accession>A0A8E4ZFX3</accession>
<protein>
    <recommendedName>
        <fullName evidence="2">Protein ninG</fullName>
    </recommendedName>
</protein>
<sequence>MATIKKCKGQGKAKSYGCGVELPYSENNGLKTYKAKYGLGLDCKCYYTWLYSSEEGSKIVSSLALKAKKEVAEKSKKEDSERMQKMKIDSMSPDKYRAKYVQPLINKIARYIDHGNPCTPTGNYEGKMAGGHYTSVGANRTICLNLHNIFIQSFASNSWKGGDDKKYRAALERIFGLKYLEFVEGLNSHRSIQLRKPQLIEIKEKAEKIALHLKKNLQVLSSEQRIEVRNTINVELGIYDEGYCQFIK</sequence>
<dbReference type="InterPro" id="IPR008713">
    <property type="entry name" value="Phage_lambda_NinG"/>
</dbReference>
<gene>
    <name evidence="3" type="ORF">Gundel1_103</name>
</gene>
<dbReference type="Pfam" id="PF05766">
    <property type="entry name" value="NinG"/>
    <property type="match status" value="1"/>
</dbReference>